<proteinExistence type="predicted"/>
<dbReference type="AlphaFoldDB" id="A0A6J5UT54"/>
<sequence>MLADSPTGIFALGPGAYAVVNVVQSCFHFFLSTSNSLNYRDEDFTYTRTTSDLRPMIRNAVVRDELVRDADRLASRLADKVAKTFEFSLTGASSWSCKYVLNTLMQIFQNNY</sequence>
<dbReference type="EMBL" id="CAEKDK010000005">
    <property type="protein sequence ID" value="CAB4278927.1"/>
    <property type="molecule type" value="Genomic_DNA"/>
</dbReference>
<protein>
    <submittedName>
        <fullName evidence="1">Uncharacterized protein</fullName>
    </submittedName>
</protein>
<accession>A0A6J5UT54</accession>
<reference evidence="1 2" key="1">
    <citation type="submission" date="2020-05" db="EMBL/GenBank/DDBJ databases">
        <authorList>
            <person name="Campoy J."/>
            <person name="Schneeberger K."/>
            <person name="Spophaly S."/>
        </authorList>
    </citation>
    <scope>NUCLEOTIDE SEQUENCE [LARGE SCALE GENOMIC DNA]</scope>
    <source>
        <strain evidence="1">PruArmRojPasFocal</strain>
    </source>
</reference>
<gene>
    <name evidence="1" type="ORF">CURHAP_LOCUS30849</name>
</gene>
<name>A0A6J5UT54_PRUAR</name>
<evidence type="ECO:0000313" key="1">
    <source>
        <dbReference type="EMBL" id="CAB4278927.1"/>
    </source>
</evidence>
<organism evidence="1 2">
    <name type="scientific">Prunus armeniaca</name>
    <name type="common">Apricot</name>
    <name type="synonym">Armeniaca vulgaris</name>
    <dbReference type="NCBI Taxonomy" id="36596"/>
    <lineage>
        <taxon>Eukaryota</taxon>
        <taxon>Viridiplantae</taxon>
        <taxon>Streptophyta</taxon>
        <taxon>Embryophyta</taxon>
        <taxon>Tracheophyta</taxon>
        <taxon>Spermatophyta</taxon>
        <taxon>Magnoliopsida</taxon>
        <taxon>eudicotyledons</taxon>
        <taxon>Gunneridae</taxon>
        <taxon>Pentapetalae</taxon>
        <taxon>rosids</taxon>
        <taxon>fabids</taxon>
        <taxon>Rosales</taxon>
        <taxon>Rosaceae</taxon>
        <taxon>Amygdaloideae</taxon>
        <taxon>Amygdaleae</taxon>
        <taxon>Prunus</taxon>
    </lineage>
</organism>
<evidence type="ECO:0000313" key="2">
    <source>
        <dbReference type="Proteomes" id="UP000507222"/>
    </source>
</evidence>
<dbReference type="Proteomes" id="UP000507222">
    <property type="component" value="Unassembled WGS sequence"/>
</dbReference>